<dbReference type="EMBL" id="JAAGWH010000046">
    <property type="protein sequence ID" value="NEK95551.1"/>
    <property type="molecule type" value="Genomic_DNA"/>
</dbReference>
<dbReference type="Proteomes" id="UP000468828">
    <property type="component" value="Unassembled WGS sequence"/>
</dbReference>
<feature type="non-terminal residue" evidence="2">
    <location>
        <position position="110"/>
    </location>
</feature>
<evidence type="ECO:0000256" key="1">
    <source>
        <dbReference type="SAM" id="MobiDB-lite"/>
    </source>
</evidence>
<name>A0A6P0EV00_9ACTN</name>
<accession>A0A6P0EV00</accession>
<gene>
    <name evidence="3" type="ORF">G3R41_16105</name>
    <name evidence="2" type="ORF">GCU67_15455</name>
</gene>
<evidence type="ECO:0000313" key="2">
    <source>
        <dbReference type="EMBL" id="NEK95551.1"/>
    </source>
</evidence>
<evidence type="ECO:0000313" key="4">
    <source>
        <dbReference type="Proteomes" id="UP000468828"/>
    </source>
</evidence>
<proteinExistence type="predicted"/>
<reference evidence="3 5" key="2">
    <citation type="submission" date="2020-02" db="EMBL/GenBank/DDBJ databases">
        <title>The WGS of Modestobacter muralis DSM 100205.</title>
        <authorList>
            <person name="Jiang Z."/>
        </authorList>
    </citation>
    <scope>NUCLEOTIDE SEQUENCE [LARGE SCALE GENOMIC DNA]</scope>
    <source>
        <strain evidence="3 5">DSM 100205</strain>
    </source>
</reference>
<keyword evidence="4" id="KW-1185">Reference proteome</keyword>
<organism evidence="2 4">
    <name type="scientific">Modestobacter muralis</name>
    <dbReference type="NCBI Taxonomy" id="1608614"/>
    <lineage>
        <taxon>Bacteria</taxon>
        <taxon>Bacillati</taxon>
        <taxon>Actinomycetota</taxon>
        <taxon>Actinomycetes</taxon>
        <taxon>Geodermatophilales</taxon>
        <taxon>Geodermatophilaceae</taxon>
        <taxon>Modestobacter</taxon>
    </lineage>
</organism>
<dbReference type="EMBL" id="JAAGWB010000048">
    <property type="protein sequence ID" value="NEN52439.1"/>
    <property type="molecule type" value="Genomic_DNA"/>
</dbReference>
<comment type="caution">
    <text evidence="2">The sequence shown here is derived from an EMBL/GenBank/DDBJ whole genome shotgun (WGS) entry which is preliminary data.</text>
</comment>
<evidence type="ECO:0000313" key="3">
    <source>
        <dbReference type="EMBL" id="NEN52439.1"/>
    </source>
</evidence>
<feature type="region of interest" description="Disordered" evidence="1">
    <location>
        <begin position="1"/>
        <end position="35"/>
    </location>
</feature>
<protein>
    <submittedName>
        <fullName evidence="2">Uncharacterized protein</fullName>
    </submittedName>
</protein>
<evidence type="ECO:0000313" key="5">
    <source>
        <dbReference type="Proteomes" id="UP000471152"/>
    </source>
</evidence>
<dbReference type="AlphaFoldDB" id="A0A6P0EV00"/>
<sequence length="110" mass="11028">MSGTQHVGPAPDEAPPADGAAPLPPAPDAQPTPGELWDEAWLPRWAHPAAVDGAPVGGADVPVAVDVPVSPPEAPLLAAWEVEAAAIAALIAELDNEAEAPLAVTPPYVT</sequence>
<reference evidence="2 4" key="1">
    <citation type="submission" date="2020-01" db="EMBL/GenBank/DDBJ databases">
        <title>the WGS Modestobacter muralis CPCC 204518.</title>
        <authorList>
            <person name="Jiang Z."/>
        </authorList>
    </citation>
    <scope>NUCLEOTIDE SEQUENCE [LARGE SCALE GENOMIC DNA]</scope>
    <source>
        <strain evidence="2 4">DSM 100205</strain>
    </source>
</reference>
<feature type="compositionally biased region" description="Low complexity" evidence="1">
    <location>
        <begin position="8"/>
        <end position="21"/>
    </location>
</feature>
<dbReference type="Proteomes" id="UP000471152">
    <property type="component" value="Unassembled WGS sequence"/>
</dbReference>